<evidence type="ECO:0000313" key="2">
    <source>
        <dbReference type="EMBL" id="GFG29065.1"/>
    </source>
</evidence>
<feature type="domain" description="Reverse transcriptase" evidence="1">
    <location>
        <begin position="5"/>
        <end position="69"/>
    </location>
</feature>
<proteinExistence type="predicted"/>
<dbReference type="InterPro" id="IPR000477">
    <property type="entry name" value="RT_dom"/>
</dbReference>
<name>A0A6L2PEU9_COPFO</name>
<dbReference type="Pfam" id="PF00078">
    <property type="entry name" value="RVT_1"/>
    <property type="match status" value="1"/>
</dbReference>
<evidence type="ECO:0000259" key="1">
    <source>
        <dbReference type="Pfam" id="PF00078"/>
    </source>
</evidence>
<dbReference type="AlphaFoldDB" id="A0A6L2PEU9"/>
<dbReference type="OrthoDB" id="8037846at2759"/>
<sequence length="126" mass="14344">LECVIRQLSAQTKSTIFYKSVQLIGYADNINIMGRTKRAILEVHSELKERAKEVGLNINIGKTKAMVQSRRPRGRELLTVIDHDTEVELCTIALGHHSPYYKTYLYTINIKHIVTESVSTEINTIT</sequence>
<feature type="non-terminal residue" evidence="2">
    <location>
        <position position="1"/>
    </location>
</feature>
<comment type="caution">
    <text evidence="2">The sequence shown here is derived from an EMBL/GenBank/DDBJ whole genome shotgun (WGS) entry which is preliminary data.</text>
</comment>
<organism evidence="2 3">
    <name type="scientific">Coptotermes formosanus</name>
    <name type="common">Formosan subterranean termite</name>
    <dbReference type="NCBI Taxonomy" id="36987"/>
    <lineage>
        <taxon>Eukaryota</taxon>
        <taxon>Metazoa</taxon>
        <taxon>Ecdysozoa</taxon>
        <taxon>Arthropoda</taxon>
        <taxon>Hexapoda</taxon>
        <taxon>Insecta</taxon>
        <taxon>Pterygota</taxon>
        <taxon>Neoptera</taxon>
        <taxon>Polyneoptera</taxon>
        <taxon>Dictyoptera</taxon>
        <taxon>Blattodea</taxon>
        <taxon>Blattoidea</taxon>
        <taxon>Termitoidae</taxon>
        <taxon>Rhinotermitidae</taxon>
        <taxon>Coptotermes</taxon>
    </lineage>
</organism>
<dbReference type="Proteomes" id="UP000502823">
    <property type="component" value="Unassembled WGS sequence"/>
</dbReference>
<dbReference type="InParanoid" id="A0A6L2PEU9"/>
<protein>
    <recommendedName>
        <fullName evidence="1">Reverse transcriptase domain-containing protein</fullName>
    </recommendedName>
</protein>
<accession>A0A6L2PEU9</accession>
<keyword evidence="3" id="KW-1185">Reference proteome</keyword>
<evidence type="ECO:0000313" key="3">
    <source>
        <dbReference type="Proteomes" id="UP000502823"/>
    </source>
</evidence>
<dbReference type="EMBL" id="BLKM01000110">
    <property type="protein sequence ID" value="GFG29065.1"/>
    <property type="molecule type" value="Genomic_DNA"/>
</dbReference>
<gene>
    <name evidence="2" type="ORF">Cfor_02095</name>
</gene>
<reference evidence="3" key="1">
    <citation type="submission" date="2020-01" db="EMBL/GenBank/DDBJ databases">
        <title>Draft genome sequence of the Termite Coptotermes fromosanus.</title>
        <authorList>
            <person name="Itakura S."/>
            <person name="Yosikawa Y."/>
            <person name="Umezawa K."/>
        </authorList>
    </citation>
    <scope>NUCLEOTIDE SEQUENCE [LARGE SCALE GENOMIC DNA]</scope>
</reference>